<gene>
    <name evidence="1" type="ORF">S01H1_12517</name>
</gene>
<dbReference type="AlphaFoldDB" id="X0RIK7"/>
<evidence type="ECO:0000313" key="1">
    <source>
        <dbReference type="EMBL" id="GAF68679.1"/>
    </source>
</evidence>
<accession>X0RIK7</accession>
<sequence length="31" mass="3650">MEVFLKRAEQPFKDRIGEEKTLLLFGNIKKA</sequence>
<protein>
    <submittedName>
        <fullName evidence="1">Uncharacterized protein</fullName>
    </submittedName>
</protein>
<dbReference type="EMBL" id="BARS01006432">
    <property type="protein sequence ID" value="GAF68679.1"/>
    <property type="molecule type" value="Genomic_DNA"/>
</dbReference>
<name>X0RIK7_9ZZZZ</name>
<reference evidence="1" key="1">
    <citation type="journal article" date="2014" name="Front. Microbiol.">
        <title>High frequency of phylogenetically diverse reductive dehalogenase-homologous genes in deep subseafloor sedimentary metagenomes.</title>
        <authorList>
            <person name="Kawai M."/>
            <person name="Futagami T."/>
            <person name="Toyoda A."/>
            <person name="Takaki Y."/>
            <person name="Nishi S."/>
            <person name="Hori S."/>
            <person name="Arai W."/>
            <person name="Tsubouchi T."/>
            <person name="Morono Y."/>
            <person name="Uchiyama I."/>
            <person name="Ito T."/>
            <person name="Fujiyama A."/>
            <person name="Inagaki F."/>
            <person name="Takami H."/>
        </authorList>
    </citation>
    <scope>NUCLEOTIDE SEQUENCE</scope>
    <source>
        <strain evidence="1">Expedition CK06-06</strain>
    </source>
</reference>
<organism evidence="1">
    <name type="scientific">marine sediment metagenome</name>
    <dbReference type="NCBI Taxonomy" id="412755"/>
    <lineage>
        <taxon>unclassified sequences</taxon>
        <taxon>metagenomes</taxon>
        <taxon>ecological metagenomes</taxon>
    </lineage>
</organism>
<comment type="caution">
    <text evidence="1">The sequence shown here is derived from an EMBL/GenBank/DDBJ whole genome shotgun (WGS) entry which is preliminary data.</text>
</comment>
<feature type="non-terminal residue" evidence="1">
    <location>
        <position position="31"/>
    </location>
</feature>
<proteinExistence type="predicted"/>